<feature type="domain" description="NYN" evidence="1">
    <location>
        <begin position="18"/>
        <end position="151"/>
    </location>
</feature>
<protein>
    <recommendedName>
        <fullName evidence="1">NYN domain-containing protein</fullName>
    </recommendedName>
</protein>
<evidence type="ECO:0000313" key="3">
    <source>
        <dbReference type="Proteomes" id="UP000824890"/>
    </source>
</evidence>
<name>A0ABQ8AQ56_BRANA</name>
<sequence>IDMENNKVAEAKFEEAPTWVCWDIENCPIPKGCKAEEISQKISSALSKLNYRGPISISAYGNMNHIPPSVKKALSSTGVVLNHLHINSRGHYIFDKLSGWVHNRTPDPANLMVISRDESLSYFLSKWQTDKRNVLLAHPPNPSDSFVASAKTTWLWNSLCKNLT</sequence>
<proteinExistence type="predicted"/>
<evidence type="ECO:0000259" key="1">
    <source>
        <dbReference type="Pfam" id="PF01936"/>
    </source>
</evidence>
<dbReference type="InterPro" id="IPR024768">
    <property type="entry name" value="Marf1"/>
</dbReference>
<evidence type="ECO:0000313" key="2">
    <source>
        <dbReference type="EMBL" id="KAH0894618.1"/>
    </source>
</evidence>
<comment type="caution">
    <text evidence="2">The sequence shown here is derived from an EMBL/GenBank/DDBJ whole genome shotgun (WGS) entry which is preliminary data.</text>
</comment>
<keyword evidence="3" id="KW-1185">Reference proteome</keyword>
<dbReference type="Proteomes" id="UP000824890">
    <property type="component" value="Unassembled WGS sequence"/>
</dbReference>
<reference evidence="2 3" key="1">
    <citation type="submission" date="2021-05" db="EMBL/GenBank/DDBJ databases">
        <title>Genome Assembly of Synthetic Allotetraploid Brassica napus Reveals Homoeologous Exchanges between Subgenomes.</title>
        <authorList>
            <person name="Davis J.T."/>
        </authorList>
    </citation>
    <scope>NUCLEOTIDE SEQUENCE [LARGE SCALE GENOMIC DNA]</scope>
    <source>
        <strain evidence="3">cv. Da-Ae</strain>
        <tissue evidence="2">Seedling</tissue>
    </source>
</reference>
<dbReference type="CDD" id="cd10910">
    <property type="entry name" value="PIN_limkain_b1_N_like"/>
    <property type="match status" value="1"/>
</dbReference>
<feature type="non-terminal residue" evidence="2">
    <location>
        <position position="1"/>
    </location>
</feature>
<gene>
    <name evidence="2" type="ORF">HID58_057047</name>
</gene>
<organism evidence="2 3">
    <name type="scientific">Brassica napus</name>
    <name type="common">Rape</name>
    <dbReference type="NCBI Taxonomy" id="3708"/>
    <lineage>
        <taxon>Eukaryota</taxon>
        <taxon>Viridiplantae</taxon>
        <taxon>Streptophyta</taxon>
        <taxon>Embryophyta</taxon>
        <taxon>Tracheophyta</taxon>
        <taxon>Spermatophyta</taxon>
        <taxon>Magnoliopsida</taxon>
        <taxon>eudicotyledons</taxon>
        <taxon>Gunneridae</taxon>
        <taxon>Pentapetalae</taxon>
        <taxon>rosids</taxon>
        <taxon>malvids</taxon>
        <taxon>Brassicales</taxon>
        <taxon>Brassicaceae</taxon>
        <taxon>Brassiceae</taxon>
        <taxon>Brassica</taxon>
    </lineage>
</organism>
<dbReference type="Pfam" id="PF01936">
    <property type="entry name" value="NYN"/>
    <property type="match status" value="1"/>
</dbReference>
<dbReference type="PANTHER" id="PTHR14379">
    <property type="entry name" value="LIMKAIN B LKAP"/>
    <property type="match status" value="1"/>
</dbReference>
<dbReference type="PANTHER" id="PTHR14379:SF60">
    <property type="entry name" value="NYN DOMAIN-CONTAINING PROTEIN"/>
    <property type="match status" value="1"/>
</dbReference>
<dbReference type="EMBL" id="JAGKQM010000013">
    <property type="protein sequence ID" value="KAH0894618.1"/>
    <property type="molecule type" value="Genomic_DNA"/>
</dbReference>
<dbReference type="InterPro" id="IPR021139">
    <property type="entry name" value="NYN"/>
</dbReference>
<accession>A0ABQ8AQ56</accession>